<dbReference type="InterPro" id="IPR040420">
    <property type="entry name" value="At1g76660-like"/>
</dbReference>
<name>A0A5N5KQ19_9ROSI</name>
<dbReference type="EMBL" id="VDCV01000012">
    <property type="protein sequence ID" value="KAB5532480.1"/>
    <property type="molecule type" value="Genomic_DNA"/>
</dbReference>
<evidence type="ECO:0000256" key="1">
    <source>
        <dbReference type="SAM" id="MobiDB-lite"/>
    </source>
</evidence>
<dbReference type="Proteomes" id="UP000326939">
    <property type="component" value="Chromosome 12"/>
</dbReference>
<evidence type="ECO:0008006" key="4">
    <source>
        <dbReference type="Google" id="ProtNLM"/>
    </source>
</evidence>
<protein>
    <recommendedName>
        <fullName evidence="4">Hydroxyproline-rich glycoprotein family protein</fullName>
    </recommendedName>
</protein>
<evidence type="ECO:0000313" key="3">
    <source>
        <dbReference type="Proteomes" id="UP000326939"/>
    </source>
</evidence>
<feature type="compositionally biased region" description="Basic and acidic residues" evidence="1">
    <location>
        <begin position="528"/>
        <end position="538"/>
    </location>
</feature>
<comment type="caution">
    <text evidence="2">The sequence shown here is derived from an EMBL/GenBank/DDBJ whole genome shotgun (WGS) entry which is preliminary data.</text>
</comment>
<reference evidence="3" key="1">
    <citation type="journal article" date="2019" name="Gigascience">
        <title>De novo genome assembly of the endangered Acer yangbiense, a plant species with extremely small populations endemic to Yunnan Province, China.</title>
        <authorList>
            <person name="Yang J."/>
            <person name="Wariss H.M."/>
            <person name="Tao L."/>
            <person name="Zhang R."/>
            <person name="Yun Q."/>
            <person name="Hollingsworth P."/>
            <person name="Dao Z."/>
            <person name="Luo G."/>
            <person name="Guo H."/>
            <person name="Ma Y."/>
            <person name="Sun W."/>
        </authorList>
    </citation>
    <scope>NUCLEOTIDE SEQUENCE [LARGE SCALE GENOMIC DNA]</scope>
    <source>
        <strain evidence="3">cv. br00</strain>
    </source>
</reference>
<dbReference type="PANTHER" id="PTHR31798:SF10">
    <property type="entry name" value="OS02G0822000 PROTEIN"/>
    <property type="match status" value="1"/>
</dbReference>
<accession>A0A5N5KQ19</accession>
<gene>
    <name evidence="2" type="ORF">DKX38_019150</name>
</gene>
<feature type="region of interest" description="Disordered" evidence="1">
    <location>
        <begin position="343"/>
        <end position="383"/>
    </location>
</feature>
<evidence type="ECO:0000313" key="2">
    <source>
        <dbReference type="EMBL" id="KAB5532480.1"/>
    </source>
</evidence>
<feature type="region of interest" description="Disordered" evidence="1">
    <location>
        <begin position="525"/>
        <end position="548"/>
    </location>
</feature>
<keyword evidence="3" id="KW-1185">Reference proteome</keyword>
<organism evidence="2 3">
    <name type="scientific">Salix brachista</name>
    <dbReference type="NCBI Taxonomy" id="2182728"/>
    <lineage>
        <taxon>Eukaryota</taxon>
        <taxon>Viridiplantae</taxon>
        <taxon>Streptophyta</taxon>
        <taxon>Embryophyta</taxon>
        <taxon>Tracheophyta</taxon>
        <taxon>Spermatophyta</taxon>
        <taxon>Magnoliopsida</taxon>
        <taxon>eudicotyledons</taxon>
        <taxon>Gunneridae</taxon>
        <taxon>Pentapetalae</taxon>
        <taxon>rosids</taxon>
        <taxon>fabids</taxon>
        <taxon>Malpighiales</taxon>
        <taxon>Salicaceae</taxon>
        <taxon>Saliceae</taxon>
        <taxon>Salix</taxon>
    </lineage>
</organism>
<proteinExistence type="predicted"/>
<dbReference type="PANTHER" id="PTHR31798">
    <property type="entry name" value="HYDROXYPROLINE-RICH GLYCOPROTEIN-LIKE"/>
    <property type="match status" value="1"/>
</dbReference>
<sequence>MRSVNNSSIETVNAAATAIVSAESRVQPSSSSAQMDSDLCSPSWTALFTRWIQIYVRKAAVLVLSLSIWIFSKFQNMIGVVLGHEETSVCLAVMPFALRSKRRWGGCWSLYWCFGSPSSHKNSKRIGHAVLVPEPEVPGAVSSSTENPTQSTPILLPFIAPPSSPASFLQSDPSSSTQSPAGLLSLTSLTANAYSPRGPASIFAIGPYAHETQLVTPPVFSAFTTEPSTAPFTPPPESVQLTTPSSPEVPFAQLLTSSLERARRNSGPNLKFSLSHYEFQSYHLYPGSPGGQIISPGSAISNSGTSSPFPDRHPMLEFRMGEAPKLLGFEHFTTRKWGSRLGSGSLTPDGVGLGSRLGSGTATPDGMGLSRLGSGTATPDGMGLSRLGSGTVTPDGMGLSRLCSGTATPDGAGLCSRLGSGTLTPDCFVPASQVGFLLENQISEVASLTNSENGSKTDENVVHHRVSFELSGEEVARCLECKSAASTRTFPEYPHETMPNPHETMPKDPMRGDGLSMNGEHCLQNREASSEMPEKNSEETEEDHSYRKHRSITLGSVKEFNFDNSKGEVSDKPEWWANETIAGKEARPANNWTFFPLLQPEVS</sequence>
<feature type="region of interest" description="Disordered" evidence="1">
    <location>
        <begin position="227"/>
        <end position="246"/>
    </location>
</feature>
<dbReference type="AlphaFoldDB" id="A0A5N5KQ19"/>